<reference evidence="1" key="1">
    <citation type="journal article" date="2014" name="Front. Microbiol.">
        <title>High frequency of phylogenetically diverse reductive dehalogenase-homologous genes in deep subseafloor sedimentary metagenomes.</title>
        <authorList>
            <person name="Kawai M."/>
            <person name="Futagami T."/>
            <person name="Toyoda A."/>
            <person name="Takaki Y."/>
            <person name="Nishi S."/>
            <person name="Hori S."/>
            <person name="Arai W."/>
            <person name="Tsubouchi T."/>
            <person name="Morono Y."/>
            <person name="Uchiyama I."/>
            <person name="Ito T."/>
            <person name="Fujiyama A."/>
            <person name="Inagaki F."/>
            <person name="Takami H."/>
        </authorList>
    </citation>
    <scope>NUCLEOTIDE SEQUENCE</scope>
    <source>
        <strain evidence="1">Expedition CK06-06</strain>
    </source>
</reference>
<comment type="caution">
    <text evidence="1">The sequence shown here is derived from an EMBL/GenBank/DDBJ whole genome shotgun (WGS) entry which is preliminary data.</text>
</comment>
<sequence length="74" mass="8294">MAFDGFPIDNQVLASLNNIDLSPGMNGRTRSMSAQDFSCIPNPLYIIYGQMGDSRKALEILEQMVERDPLYRPA</sequence>
<accession>X0YGD7</accession>
<evidence type="ECO:0000313" key="1">
    <source>
        <dbReference type="EMBL" id="GAG55049.1"/>
    </source>
</evidence>
<name>X0YGD7_9ZZZZ</name>
<organism evidence="1">
    <name type="scientific">marine sediment metagenome</name>
    <dbReference type="NCBI Taxonomy" id="412755"/>
    <lineage>
        <taxon>unclassified sequences</taxon>
        <taxon>metagenomes</taxon>
        <taxon>ecological metagenomes</taxon>
    </lineage>
</organism>
<feature type="non-terminal residue" evidence="1">
    <location>
        <position position="74"/>
    </location>
</feature>
<dbReference type="EMBL" id="BART01007223">
    <property type="protein sequence ID" value="GAG55049.1"/>
    <property type="molecule type" value="Genomic_DNA"/>
</dbReference>
<dbReference type="AlphaFoldDB" id="X0YGD7"/>
<protein>
    <recommendedName>
        <fullName evidence="2">Pentatricopeptide repeat-containing protein</fullName>
    </recommendedName>
</protein>
<proteinExistence type="predicted"/>
<evidence type="ECO:0008006" key="2">
    <source>
        <dbReference type="Google" id="ProtNLM"/>
    </source>
</evidence>
<gene>
    <name evidence="1" type="ORF">S01H4_16466</name>
</gene>